<protein>
    <submittedName>
        <fullName evidence="4">PR domain zinc finger protein 2</fullName>
    </submittedName>
</protein>
<evidence type="ECO:0000313" key="5">
    <source>
        <dbReference type="Proteomes" id="UP000319801"/>
    </source>
</evidence>
<feature type="domain" description="C2H2-type" evidence="3">
    <location>
        <begin position="128"/>
        <end position="157"/>
    </location>
</feature>
<dbReference type="Proteomes" id="UP000319801">
    <property type="component" value="Unassembled WGS sequence"/>
</dbReference>
<evidence type="ECO:0000259" key="3">
    <source>
        <dbReference type="PROSITE" id="PS50157"/>
    </source>
</evidence>
<gene>
    <name evidence="4" type="ORF">Baya_12737</name>
</gene>
<name>A0A556V3X3_BAGYA</name>
<accession>A0A556V3X3</accession>
<dbReference type="EMBL" id="VCAZ01000113">
    <property type="protein sequence ID" value="TST85773.1"/>
    <property type="molecule type" value="Genomic_DNA"/>
</dbReference>
<dbReference type="PROSITE" id="PS50157">
    <property type="entry name" value="ZINC_FINGER_C2H2_2"/>
    <property type="match status" value="2"/>
</dbReference>
<keyword evidence="5" id="KW-1185">Reference proteome</keyword>
<feature type="region of interest" description="Disordered" evidence="2">
    <location>
        <begin position="439"/>
        <end position="464"/>
    </location>
</feature>
<keyword evidence="1" id="KW-0479">Metal-binding</keyword>
<keyword evidence="1" id="KW-0862">Zinc</keyword>
<dbReference type="OrthoDB" id="6414306at2759"/>
<comment type="caution">
    <text evidence="4">The sequence shown here is derived from an EMBL/GenBank/DDBJ whole genome shotgun (WGS) entry which is preliminary data.</text>
</comment>
<dbReference type="InterPro" id="IPR013087">
    <property type="entry name" value="Znf_C2H2_type"/>
</dbReference>
<organism evidence="4 5">
    <name type="scientific">Bagarius yarrelli</name>
    <name type="common">Goonch</name>
    <name type="synonym">Bagrus yarrelli</name>
    <dbReference type="NCBI Taxonomy" id="175774"/>
    <lineage>
        <taxon>Eukaryota</taxon>
        <taxon>Metazoa</taxon>
        <taxon>Chordata</taxon>
        <taxon>Craniata</taxon>
        <taxon>Vertebrata</taxon>
        <taxon>Euteleostomi</taxon>
        <taxon>Actinopterygii</taxon>
        <taxon>Neopterygii</taxon>
        <taxon>Teleostei</taxon>
        <taxon>Ostariophysi</taxon>
        <taxon>Siluriformes</taxon>
        <taxon>Sisoridae</taxon>
        <taxon>Sisorinae</taxon>
        <taxon>Bagarius</taxon>
    </lineage>
</organism>
<dbReference type="AlphaFoldDB" id="A0A556V3X3"/>
<feature type="region of interest" description="Disordered" evidence="2">
    <location>
        <begin position="284"/>
        <end position="305"/>
    </location>
</feature>
<proteinExistence type="predicted"/>
<evidence type="ECO:0000256" key="1">
    <source>
        <dbReference type="PROSITE-ProRule" id="PRU00042"/>
    </source>
</evidence>
<evidence type="ECO:0000313" key="4">
    <source>
        <dbReference type="EMBL" id="TST85773.1"/>
    </source>
</evidence>
<feature type="domain" description="C2H2-type" evidence="3">
    <location>
        <begin position="252"/>
        <end position="279"/>
    </location>
</feature>
<keyword evidence="1" id="KW-0863">Zinc-finger</keyword>
<dbReference type="GO" id="GO:0008270">
    <property type="term" value="F:zinc ion binding"/>
    <property type="evidence" value="ECO:0007669"/>
    <property type="project" value="UniProtKB-KW"/>
</dbReference>
<sequence length="464" mass="51298">MAENGKLRPQNYTDPTQVNMEIKTLYSPANTTSDVASQDPCELLNCSSIKEEGDGDGDQTEELYTTIKIMASEAGKPKCPDVRFGINQHYPSFKPPPFPYHSRTPADSVASATNFTTHNIPQTFSTAIRCTKCGNSFDNMPELHKHILACANASDKRRYTPKKNPIPLRQIVAQPQNGVFLPIVPTSSNQNAFHRIGQTERLNFTQDVQTRIKGSALKKKKNQLVHMAICQKNKAAISVKKVSTQKEEQDLQACPYCSREFTYAASLAKHIACSCPQKPVAKKKNLAPMPKDKKSKLRSQSTVSEIKKEANLTSPVKPLGKTRSQSLELVEGDVTSGCNGKTDTLQICVKRPTLNKDHSAPKNKKGRNSKPETSVMTSSLTYASQPSAKMQIIGKAMALKKEAVTKPQVQSKKEKCFLKRMRERIGGPVTRSLQIANATPSEEVKAENQPISEPVSEEHKVHIK</sequence>
<reference evidence="4 5" key="1">
    <citation type="journal article" date="2019" name="Genome Biol. Evol.">
        <title>Whole-Genome Sequencing of the Giant Devil Catfish, Bagarius yarrelli.</title>
        <authorList>
            <person name="Jiang W."/>
            <person name="Lv Y."/>
            <person name="Cheng L."/>
            <person name="Yang K."/>
            <person name="Chao B."/>
            <person name="Wang X."/>
            <person name="Li Y."/>
            <person name="Pan X."/>
            <person name="You X."/>
            <person name="Zhang Y."/>
            <person name="Yang J."/>
            <person name="Li J."/>
            <person name="Zhang X."/>
            <person name="Liu S."/>
            <person name="Sun C."/>
            <person name="Yang J."/>
            <person name="Shi Q."/>
        </authorList>
    </citation>
    <scope>NUCLEOTIDE SEQUENCE [LARGE SCALE GENOMIC DNA]</scope>
    <source>
        <strain evidence="4">JWS20170419001</strain>
        <tissue evidence="4">Muscle</tissue>
    </source>
</reference>
<evidence type="ECO:0000256" key="2">
    <source>
        <dbReference type="SAM" id="MobiDB-lite"/>
    </source>
</evidence>
<feature type="region of interest" description="Disordered" evidence="2">
    <location>
        <begin position="353"/>
        <end position="378"/>
    </location>
</feature>